<accession>A0AA89Q2R3</accession>
<dbReference type="Gene3D" id="1.10.10.10">
    <property type="entry name" value="Winged helix-like DNA-binding domain superfamily/Winged helix DNA-binding domain"/>
    <property type="match status" value="2"/>
</dbReference>
<comment type="caution">
    <text evidence="2">The sequence shown here is derived from an EMBL/GenBank/DDBJ whole genome shotgun (WGS) entry which is preliminary data.</text>
</comment>
<dbReference type="InterPro" id="IPR036388">
    <property type="entry name" value="WH-like_DNA-bd_sf"/>
</dbReference>
<evidence type="ECO:0000259" key="1">
    <source>
        <dbReference type="PROSITE" id="PS50043"/>
    </source>
</evidence>
<dbReference type="AlphaFoldDB" id="A0AA89Q2R3"/>
<organism evidence="2 3">
    <name type="scientific">Streptomyces collinus</name>
    <dbReference type="NCBI Taxonomy" id="42684"/>
    <lineage>
        <taxon>Bacteria</taxon>
        <taxon>Bacillati</taxon>
        <taxon>Actinomycetota</taxon>
        <taxon>Actinomycetes</taxon>
        <taxon>Kitasatosporales</taxon>
        <taxon>Streptomycetaceae</taxon>
        <taxon>Streptomyces</taxon>
    </lineage>
</organism>
<feature type="domain" description="HTH luxR-type" evidence="1">
    <location>
        <begin position="261"/>
        <end position="326"/>
    </location>
</feature>
<dbReference type="InterPro" id="IPR000792">
    <property type="entry name" value="Tscrpt_reg_LuxR_C"/>
</dbReference>
<gene>
    <name evidence="2" type="ORF">HNR72_003851</name>
</gene>
<dbReference type="SUPFAM" id="SSF46894">
    <property type="entry name" value="C-terminal effector domain of the bipartite response regulators"/>
    <property type="match status" value="1"/>
</dbReference>
<dbReference type="SMART" id="SM00421">
    <property type="entry name" value="HTH_LUXR"/>
    <property type="match status" value="1"/>
</dbReference>
<sequence>MLKEIGVGMDAERAYRALLRQPGASPQDMAEQLGWPLDRATGALGELAELALVQSSQEHRGGTRAVDPELGLRSLVQSQERELLKLQLSLSESKLAAEKLISEYRRGARTEEIESVQLAQGPDAIQACIEKVSQECREEAEALLPGGAQPADRLHAARPLDQMLLERSVQVRCVYAHSIRNDRPTTRYAQWLSEQGGQVRTAPQLPLRMVIWDRSKALVPLDPDQPDRAALLLSSPGPVAALRALFEQVWRQASQFGQERPPGRARELSDEESAVLGLMAGGLTDEVIARKLGVSVRTSRRITAELMTKLGARSRFQLGAVAAQRGLLTV</sequence>
<dbReference type="GeneID" id="93840276"/>
<dbReference type="Proteomes" id="UP000579531">
    <property type="component" value="Unassembled WGS sequence"/>
</dbReference>
<keyword evidence="2" id="KW-0238">DNA-binding</keyword>
<name>A0AA89Q2R3_STRCU</name>
<dbReference type="InterPro" id="IPR051797">
    <property type="entry name" value="TrmB-like"/>
</dbReference>
<protein>
    <submittedName>
        <fullName evidence="2">DNA-binding CsgD family transcriptional regulator</fullName>
    </submittedName>
</protein>
<reference evidence="2 3" key="1">
    <citation type="submission" date="2020-08" db="EMBL/GenBank/DDBJ databases">
        <title>Sequencing the genomes of 1000 actinobacteria strains.</title>
        <authorList>
            <person name="Klenk H.-P."/>
        </authorList>
    </citation>
    <scope>NUCLEOTIDE SEQUENCE [LARGE SCALE GENOMIC DNA]</scope>
    <source>
        <strain evidence="2 3">DSM 40129</strain>
    </source>
</reference>
<dbReference type="PANTHER" id="PTHR34293:SF1">
    <property type="entry name" value="HTH-TYPE TRANSCRIPTIONAL REGULATOR TRMBL2"/>
    <property type="match status" value="1"/>
</dbReference>
<dbReference type="EMBL" id="JACHLX010000001">
    <property type="protein sequence ID" value="MBB5812823.1"/>
    <property type="molecule type" value="Genomic_DNA"/>
</dbReference>
<dbReference type="CDD" id="cd06170">
    <property type="entry name" value="LuxR_C_like"/>
    <property type="match status" value="1"/>
</dbReference>
<evidence type="ECO:0000313" key="3">
    <source>
        <dbReference type="Proteomes" id="UP000579531"/>
    </source>
</evidence>
<dbReference type="Pfam" id="PF00196">
    <property type="entry name" value="GerE"/>
    <property type="match status" value="1"/>
</dbReference>
<dbReference type="PANTHER" id="PTHR34293">
    <property type="entry name" value="HTH-TYPE TRANSCRIPTIONAL REGULATOR TRMBL2"/>
    <property type="match status" value="1"/>
</dbReference>
<dbReference type="RefSeq" id="WP_229856668.1">
    <property type="nucleotide sequence ID" value="NZ_BAABFE010000012.1"/>
</dbReference>
<dbReference type="InterPro" id="IPR016032">
    <property type="entry name" value="Sig_transdc_resp-reg_C-effctor"/>
</dbReference>
<dbReference type="GO" id="GO:0006355">
    <property type="term" value="P:regulation of DNA-templated transcription"/>
    <property type="evidence" value="ECO:0007669"/>
    <property type="project" value="InterPro"/>
</dbReference>
<dbReference type="PROSITE" id="PS50043">
    <property type="entry name" value="HTH_LUXR_2"/>
    <property type="match status" value="1"/>
</dbReference>
<evidence type="ECO:0000313" key="2">
    <source>
        <dbReference type="EMBL" id="MBB5812823.1"/>
    </source>
</evidence>
<keyword evidence="3" id="KW-1185">Reference proteome</keyword>
<proteinExistence type="predicted"/>
<dbReference type="GO" id="GO:0003677">
    <property type="term" value="F:DNA binding"/>
    <property type="evidence" value="ECO:0007669"/>
    <property type="project" value="UniProtKB-KW"/>
</dbReference>